<dbReference type="AlphaFoldDB" id="A0A397W2S3"/>
<reference evidence="6 7" key="1">
    <citation type="submission" date="2018-06" db="EMBL/GenBank/DDBJ databases">
        <title>Comparative genomics reveals the genomic features of Rhizophagus irregularis, R. cerebriforme, R. diaphanum and Gigaspora rosea, and their symbiotic lifestyle signature.</title>
        <authorList>
            <person name="Morin E."/>
            <person name="San Clemente H."/>
            <person name="Chen E.C.H."/>
            <person name="De La Providencia I."/>
            <person name="Hainaut M."/>
            <person name="Kuo A."/>
            <person name="Kohler A."/>
            <person name="Murat C."/>
            <person name="Tang N."/>
            <person name="Roy S."/>
            <person name="Loubradou J."/>
            <person name="Henrissat B."/>
            <person name="Grigoriev I.V."/>
            <person name="Corradi N."/>
            <person name="Roux C."/>
            <person name="Martin F.M."/>
        </authorList>
    </citation>
    <scope>NUCLEOTIDE SEQUENCE [LARGE SCALE GENOMIC DNA]</scope>
    <source>
        <strain evidence="6 7">DAOM 194757</strain>
    </source>
</reference>
<dbReference type="Proteomes" id="UP000266673">
    <property type="component" value="Unassembled WGS sequence"/>
</dbReference>
<dbReference type="CDD" id="cd00302">
    <property type="entry name" value="cytochrome_P450"/>
    <property type="match status" value="1"/>
</dbReference>
<organism evidence="6 7">
    <name type="scientific">Gigaspora rosea</name>
    <dbReference type="NCBI Taxonomy" id="44941"/>
    <lineage>
        <taxon>Eukaryota</taxon>
        <taxon>Fungi</taxon>
        <taxon>Fungi incertae sedis</taxon>
        <taxon>Mucoromycota</taxon>
        <taxon>Glomeromycotina</taxon>
        <taxon>Glomeromycetes</taxon>
        <taxon>Diversisporales</taxon>
        <taxon>Gigasporaceae</taxon>
        <taxon>Gigaspora</taxon>
    </lineage>
</organism>
<evidence type="ECO:0000256" key="2">
    <source>
        <dbReference type="ARBA" id="ARBA00023004"/>
    </source>
</evidence>
<dbReference type="PRINTS" id="PR00463">
    <property type="entry name" value="EP450I"/>
</dbReference>
<feature type="transmembrane region" description="Helical" evidence="5">
    <location>
        <begin position="15"/>
        <end position="32"/>
    </location>
</feature>
<dbReference type="GO" id="GO:0016705">
    <property type="term" value="F:oxidoreductase activity, acting on paired donors, with incorporation or reduction of molecular oxygen"/>
    <property type="evidence" value="ECO:0007669"/>
    <property type="project" value="InterPro"/>
</dbReference>
<keyword evidence="7" id="KW-1185">Reference proteome</keyword>
<dbReference type="PRINTS" id="PR00385">
    <property type="entry name" value="P450"/>
</dbReference>
<dbReference type="GO" id="GO:0020037">
    <property type="term" value="F:heme binding"/>
    <property type="evidence" value="ECO:0007669"/>
    <property type="project" value="InterPro"/>
</dbReference>
<keyword evidence="3 4" id="KW-0349">Heme</keyword>
<keyword evidence="2 3" id="KW-0408">Iron</keyword>
<keyword evidence="1 3" id="KW-0479">Metal-binding</keyword>
<dbReference type="Pfam" id="PF00067">
    <property type="entry name" value="p450"/>
    <property type="match status" value="1"/>
</dbReference>
<name>A0A397W2S3_9GLOM</name>
<keyword evidence="5" id="KW-0472">Membrane</keyword>
<feature type="binding site" description="axial binding residue" evidence="3">
    <location>
        <position position="484"/>
    </location>
    <ligand>
        <name>heme</name>
        <dbReference type="ChEBI" id="CHEBI:30413"/>
    </ligand>
    <ligandPart>
        <name>Fe</name>
        <dbReference type="ChEBI" id="CHEBI:18248"/>
    </ligandPart>
</feature>
<protein>
    <submittedName>
        <fullName evidence="6">Cytochrome P450</fullName>
    </submittedName>
</protein>
<dbReference type="OrthoDB" id="2347964at2759"/>
<evidence type="ECO:0000256" key="1">
    <source>
        <dbReference type="ARBA" id="ARBA00022723"/>
    </source>
</evidence>
<dbReference type="PANTHER" id="PTHR24301:SF2">
    <property type="entry name" value="THROMBOXANE-A SYNTHASE"/>
    <property type="match status" value="1"/>
</dbReference>
<keyword evidence="5" id="KW-0812">Transmembrane</keyword>
<proteinExistence type="inferred from homology"/>
<dbReference type="STRING" id="44941.A0A397W2S3"/>
<dbReference type="PANTHER" id="PTHR24301">
    <property type="entry name" value="THROMBOXANE-A SYNTHASE"/>
    <property type="match status" value="1"/>
</dbReference>
<dbReference type="PROSITE" id="PS00086">
    <property type="entry name" value="CYTOCHROME_P450"/>
    <property type="match status" value="1"/>
</dbReference>
<comment type="similarity">
    <text evidence="4">Belongs to the cytochrome P450 family.</text>
</comment>
<dbReference type="InterPro" id="IPR002401">
    <property type="entry name" value="Cyt_P450_E_grp-I"/>
</dbReference>
<dbReference type="InterPro" id="IPR001128">
    <property type="entry name" value="Cyt_P450"/>
</dbReference>
<comment type="caution">
    <text evidence="6">The sequence shown here is derived from an EMBL/GenBank/DDBJ whole genome shotgun (WGS) entry which is preliminary data.</text>
</comment>
<comment type="cofactor">
    <cofactor evidence="3">
        <name>heme</name>
        <dbReference type="ChEBI" id="CHEBI:30413"/>
    </cofactor>
</comment>
<dbReference type="Gene3D" id="1.10.630.10">
    <property type="entry name" value="Cytochrome P450"/>
    <property type="match status" value="1"/>
</dbReference>
<accession>A0A397W2S3</accession>
<dbReference type="InterPro" id="IPR017972">
    <property type="entry name" value="Cyt_P450_CS"/>
</dbReference>
<keyword evidence="5" id="KW-1133">Transmembrane helix</keyword>
<sequence>MAIQNIISLIYTVDYYLLFIAIITIYIFNFYYKYFNRPNALPGPIPLPFIGNFHNLLYDPKKFYEQCQNKYGDISELSLDRRFILLTRPEYFEKLFDRKLFFMRQSYNQGLEEIGMFGHGIAFNENYENWKPNSKFFMDTFVAQKFMDNAVNCTNNLYKELSDYWQSLGKQNTSNNNNDNWTLETDFTKWLHGFTNDIVSIIITGERTYSIAAYYNTLSCKKSEYPDAIVEDGDRFVKSIVKYIQGLMLFSSTGSFVRQYIPIIKNKSVDYLKNRDYLFEKLDKIIQKRKEEIKKMTIDKEMRTDMLTSLITANTNLKDSNDEELKPIADIEIRGNILDAFLGGTDTTTNLFCFITYFICKNPHVKQKMLSEIDCILTSDKSYVSYNDLQKLRYCEAIIKETSRLVPVIPVGHRLITEEYEIAGYKWPPGTHFMLNFSGIHTHPKIWPDPEVFNPDRFYNDDLDDKKLGDKSALCIFGGGRRICPGRRLAMVELLSLMALVFKNYYVELVNKNEPLKLVTLMTTTCQELKVRISPRTDLLI</sequence>
<dbReference type="InterPro" id="IPR036396">
    <property type="entry name" value="Cyt_P450_sf"/>
</dbReference>
<evidence type="ECO:0000256" key="5">
    <source>
        <dbReference type="SAM" id="Phobius"/>
    </source>
</evidence>
<dbReference type="SUPFAM" id="SSF48264">
    <property type="entry name" value="Cytochrome P450"/>
    <property type="match status" value="1"/>
</dbReference>
<evidence type="ECO:0000313" key="6">
    <source>
        <dbReference type="EMBL" id="RIB29034.1"/>
    </source>
</evidence>
<evidence type="ECO:0000256" key="3">
    <source>
        <dbReference type="PIRSR" id="PIRSR602401-1"/>
    </source>
</evidence>
<dbReference type="GO" id="GO:0005506">
    <property type="term" value="F:iron ion binding"/>
    <property type="evidence" value="ECO:0007669"/>
    <property type="project" value="InterPro"/>
</dbReference>
<evidence type="ECO:0000313" key="7">
    <source>
        <dbReference type="Proteomes" id="UP000266673"/>
    </source>
</evidence>
<gene>
    <name evidence="6" type="ORF">C2G38_1270547</name>
</gene>
<dbReference type="GO" id="GO:0004497">
    <property type="term" value="F:monooxygenase activity"/>
    <property type="evidence" value="ECO:0007669"/>
    <property type="project" value="UniProtKB-KW"/>
</dbReference>
<dbReference type="EMBL" id="QKWP01000048">
    <property type="protein sequence ID" value="RIB29034.1"/>
    <property type="molecule type" value="Genomic_DNA"/>
</dbReference>
<keyword evidence="4" id="KW-0560">Oxidoreductase</keyword>
<keyword evidence="4" id="KW-0503">Monooxygenase</keyword>
<evidence type="ECO:0000256" key="4">
    <source>
        <dbReference type="RuleBase" id="RU000461"/>
    </source>
</evidence>